<keyword evidence="2" id="KW-1185">Reference proteome</keyword>
<dbReference type="Proteomes" id="UP001157034">
    <property type="component" value="Unassembled WGS sequence"/>
</dbReference>
<evidence type="ECO:0000313" key="2">
    <source>
        <dbReference type="Proteomes" id="UP001157034"/>
    </source>
</evidence>
<reference evidence="2" key="1">
    <citation type="journal article" date="2019" name="Int. J. Syst. Evol. Microbiol.">
        <title>The Global Catalogue of Microorganisms (GCM) 10K type strain sequencing project: providing services to taxonomists for standard genome sequencing and annotation.</title>
        <authorList>
            <consortium name="The Broad Institute Genomics Platform"/>
            <consortium name="The Broad Institute Genome Sequencing Center for Infectious Disease"/>
            <person name="Wu L."/>
            <person name="Ma J."/>
        </authorList>
    </citation>
    <scope>NUCLEOTIDE SEQUENCE [LARGE SCALE GENOMIC DNA]</scope>
    <source>
        <strain evidence="2">NBRC 108894</strain>
    </source>
</reference>
<dbReference type="EMBL" id="BSVB01000001">
    <property type="protein sequence ID" value="GMA95784.1"/>
    <property type="molecule type" value="Genomic_DNA"/>
</dbReference>
<gene>
    <name evidence="1" type="ORF">GCM10025881_26080</name>
</gene>
<evidence type="ECO:0000313" key="1">
    <source>
        <dbReference type="EMBL" id="GMA95784.1"/>
    </source>
</evidence>
<protein>
    <recommendedName>
        <fullName evidence="3">Transcriptional regulator</fullName>
    </recommendedName>
</protein>
<dbReference type="Gene3D" id="1.10.357.10">
    <property type="entry name" value="Tetracycline Repressor, domain 2"/>
    <property type="match status" value="1"/>
</dbReference>
<sequence>MRELVEEARNAQAERAVSVFLELGEPDSRRLRIALRAWVAMAEQEMVDAALATDLPAAEIVGLLIAAAEATAGAASPIRH</sequence>
<accession>A0ABQ6K8S8</accession>
<proteinExistence type="predicted"/>
<comment type="caution">
    <text evidence="1">The sequence shown here is derived from an EMBL/GenBank/DDBJ whole genome shotgun (WGS) entry which is preliminary data.</text>
</comment>
<evidence type="ECO:0008006" key="3">
    <source>
        <dbReference type="Google" id="ProtNLM"/>
    </source>
</evidence>
<organism evidence="1 2">
    <name type="scientific">Pseudolysinimonas kribbensis</name>
    <dbReference type="NCBI Taxonomy" id="433641"/>
    <lineage>
        <taxon>Bacteria</taxon>
        <taxon>Bacillati</taxon>
        <taxon>Actinomycetota</taxon>
        <taxon>Actinomycetes</taxon>
        <taxon>Micrococcales</taxon>
        <taxon>Microbacteriaceae</taxon>
        <taxon>Pseudolysinimonas</taxon>
    </lineage>
</organism>
<name>A0ABQ6K8S8_9MICO</name>